<feature type="compositionally biased region" description="Low complexity" evidence="1">
    <location>
        <begin position="55"/>
        <end position="67"/>
    </location>
</feature>
<feature type="compositionally biased region" description="Polar residues" evidence="1">
    <location>
        <begin position="45"/>
        <end position="54"/>
    </location>
</feature>
<keyword evidence="3" id="KW-1185">Reference proteome</keyword>
<organism evidence="2 3">
    <name type="scientific">Colletotrichum fructicola (strain Nara gc5)</name>
    <name type="common">Anthracnose fungus</name>
    <name type="synonym">Colletotrichum gloeosporioides (strain Nara gc5)</name>
    <dbReference type="NCBI Taxonomy" id="1213859"/>
    <lineage>
        <taxon>Eukaryota</taxon>
        <taxon>Fungi</taxon>
        <taxon>Dikarya</taxon>
        <taxon>Ascomycota</taxon>
        <taxon>Pezizomycotina</taxon>
        <taxon>Sordariomycetes</taxon>
        <taxon>Hypocreomycetidae</taxon>
        <taxon>Glomerellales</taxon>
        <taxon>Glomerellaceae</taxon>
        <taxon>Colletotrichum</taxon>
        <taxon>Colletotrichum gloeosporioides species complex</taxon>
    </lineage>
</organism>
<feature type="region of interest" description="Disordered" evidence="1">
    <location>
        <begin position="1"/>
        <end position="25"/>
    </location>
</feature>
<dbReference type="Proteomes" id="UP000011096">
    <property type="component" value="Unassembled WGS sequence"/>
</dbReference>
<comment type="caution">
    <text evidence="2">The sequence shown here is derived from an EMBL/GenBank/DDBJ whole genome shotgun (WGS) entry which is preliminary data.</text>
</comment>
<feature type="region of interest" description="Disordered" evidence="1">
    <location>
        <begin position="45"/>
        <end position="67"/>
    </location>
</feature>
<name>A0A7J6IJK7_COLFN</name>
<evidence type="ECO:0000256" key="1">
    <source>
        <dbReference type="SAM" id="MobiDB-lite"/>
    </source>
</evidence>
<dbReference type="RefSeq" id="XP_066007423.1">
    <property type="nucleotide sequence ID" value="XM_066153264.1"/>
</dbReference>
<dbReference type="EMBL" id="ANPB02000009">
    <property type="protein sequence ID" value="KAF4476323.1"/>
    <property type="molecule type" value="Genomic_DNA"/>
</dbReference>
<proteinExistence type="predicted"/>
<dbReference type="AlphaFoldDB" id="A0A7J6IJK7"/>
<protein>
    <submittedName>
        <fullName evidence="2">Uncharacterized protein</fullName>
    </submittedName>
</protein>
<sequence length="67" mass="7505">MLKRKSSINSRQTPSTSPFPLSARSKRDFIAITTKSVNRTTWELRHGSTTLSQPLNSNKKLSRSNSA</sequence>
<accession>A0A7J6IJK7</accession>
<dbReference type="GeneID" id="43608271"/>
<evidence type="ECO:0000313" key="2">
    <source>
        <dbReference type="EMBL" id="KAF4476323.1"/>
    </source>
</evidence>
<gene>
    <name evidence="2" type="ORF">CGGC5_v015444</name>
</gene>
<evidence type="ECO:0000313" key="3">
    <source>
        <dbReference type="Proteomes" id="UP000011096"/>
    </source>
</evidence>
<reference evidence="2 3" key="2">
    <citation type="submission" date="2020-04" db="EMBL/GenBank/DDBJ databases">
        <title>Genome sequencing and assembly of multiple isolates from the Colletotrichum gloeosporioides species complex.</title>
        <authorList>
            <person name="Gan P."/>
            <person name="Shirasu K."/>
        </authorList>
    </citation>
    <scope>NUCLEOTIDE SEQUENCE [LARGE SCALE GENOMIC DNA]</scope>
    <source>
        <strain evidence="2 3">Nara gc5</strain>
    </source>
</reference>
<reference evidence="2 3" key="1">
    <citation type="submission" date="2012-08" db="EMBL/GenBank/DDBJ databases">
        <authorList>
            <person name="Gan P.H.P."/>
            <person name="Ikeda K."/>
            <person name="Irieda H."/>
            <person name="Narusaka M."/>
            <person name="O'Connell R.J."/>
            <person name="Narusaka Y."/>
            <person name="Takano Y."/>
            <person name="Kubo Y."/>
            <person name="Shirasu K."/>
        </authorList>
    </citation>
    <scope>NUCLEOTIDE SEQUENCE [LARGE SCALE GENOMIC DNA]</scope>
    <source>
        <strain evidence="2 3">Nara gc5</strain>
    </source>
</reference>
<dbReference type="InParanoid" id="A0A7J6IJK7"/>
<feature type="compositionally biased region" description="Polar residues" evidence="1">
    <location>
        <begin position="7"/>
        <end position="19"/>
    </location>
</feature>